<organism evidence="1 2">
    <name type="scientific">Niveibacterium umoris</name>
    <dbReference type="NCBI Taxonomy" id="1193620"/>
    <lineage>
        <taxon>Bacteria</taxon>
        <taxon>Pseudomonadati</taxon>
        <taxon>Pseudomonadota</taxon>
        <taxon>Betaproteobacteria</taxon>
        <taxon>Rhodocyclales</taxon>
        <taxon>Rhodocyclaceae</taxon>
        <taxon>Niveibacterium</taxon>
    </lineage>
</organism>
<comment type="caution">
    <text evidence="1">The sequence shown here is derived from an EMBL/GenBank/DDBJ whole genome shotgun (WGS) entry which is preliminary data.</text>
</comment>
<gene>
    <name evidence="1" type="ORF">GGR36_000154</name>
</gene>
<accession>A0A840BIU9</accession>
<dbReference type="RefSeq" id="WP_183630825.1">
    <property type="nucleotide sequence ID" value="NZ_BAABLE010000011.1"/>
</dbReference>
<dbReference type="EMBL" id="JACIET010000001">
    <property type="protein sequence ID" value="MBB4010846.1"/>
    <property type="molecule type" value="Genomic_DNA"/>
</dbReference>
<evidence type="ECO:0000313" key="2">
    <source>
        <dbReference type="Proteomes" id="UP000561045"/>
    </source>
</evidence>
<sequence>MSLVVADGLNPCAGFAAQEIASSPETQALRDALVAFYDRTRAAGRITEAVEFYFVCQANGRERLFGVLMAGDKLGDEMMLNAMARSKQSSD</sequence>
<keyword evidence="2" id="KW-1185">Reference proteome</keyword>
<reference evidence="1 2" key="1">
    <citation type="submission" date="2020-08" db="EMBL/GenBank/DDBJ databases">
        <title>Genomic Encyclopedia of Type Strains, Phase IV (KMG-IV): sequencing the most valuable type-strain genomes for metagenomic binning, comparative biology and taxonomic classification.</title>
        <authorList>
            <person name="Goeker M."/>
        </authorList>
    </citation>
    <scope>NUCLEOTIDE SEQUENCE [LARGE SCALE GENOMIC DNA]</scope>
    <source>
        <strain evidence="1 2">DSM 106739</strain>
    </source>
</reference>
<evidence type="ECO:0000313" key="1">
    <source>
        <dbReference type="EMBL" id="MBB4010846.1"/>
    </source>
</evidence>
<dbReference type="AlphaFoldDB" id="A0A840BIU9"/>
<name>A0A840BIU9_9RHOO</name>
<protein>
    <submittedName>
        <fullName evidence="1">Uncharacterized protein</fullName>
    </submittedName>
</protein>
<dbReference type="Proteomes" id="UP000561045">
    <property type="component" value="Unassembled WGS sequence"/>
</dbReference>
<proteinExistence type="predicted"/>